<name>A0A1H6U345_9GAMM</name>
<evidence type="ECO:0000256" key="1">
    <source>
        <dbReference type="SAM" id="Phobius"/>
    </source>
</evidence>
<reference evidence="3" key="1">
    <citation type="submission" date="2016-10" db="EMBL/GenBank/DDBJ databases">
        <authorList>
            <person name="Varghese N."/>
            <person name="Submissions S."/>
        </authorList>
    </citation>
    <scope>NUCLEOTIDE SEQUENCE [LARGE SCALE GENOMIC DNA]</scope>
    <source>
        <strain evidence="3">DSM 7165</strain>
    </source>
</reference>
<dbReference type="AlphaFoldDB" id="A0A1H6U345"/>
<evidence type="ECO:0000313" key="3">
    <source>
        <dbReference type="Proteomes" id="UP000242999"/>
    </source>
</evidence>
<dbReference type="OrthoDB" id="9815217at2"/>
<dbReference type="STRING" id="64971.SAMN05421831_11242"/>
<dbReference type="InterPro" id="IPR036737">
    <property type="entry name" value="OmpA-like_sf"/>
</dbReference>
<keyword evidence="1" id="KW-0472">Membrane</keyword>
<proteinExistence type="predicted"/>
<feature type="transmembrane region" description="Helical" evidence="1">
    <location>
        <begin position="17"/>
        <end position="40"/>
    </location>
</feature>
<dbReference type="InterPro" id="IPR050330">
    <property type="entry name" value="Bact_OuterMem_StrucFunc"/>
</dbReference>
<evidence type="ECO:0000313" key="2">
    <source>
        <dbReference type="EMBL" id="SEI83987.1"/>
    </source>
</evidence>
<dbReference type="Gene3D" id="3.30.1330.60">
    <property type="entry name" value="OmpA-like domain"/>
    <property type="match status" value="1"/>
</dbReference>
<keyword evidence="2" id="KW-0966">Cell projection</keyword>
<dbReference type="Proteomes" id="UP000242999">
    <property type="component" value="Unassembled WGS sequence"/>
</dbReference>
<keyword evidence="1" id="KW-1133">Transmembrane helix</keyword>
<keyword evidence="3" id="KW-1185">Reference proteome</keyword>
<protein>
    <submittedName>
        <fullName evidence="2">Flagellar motor protein MotB</fullName>
    </submittedName>
</protein>
<dbReference type="PANTHER" id="PTHR30329:SF20">
    <property type="entry name" value="EXPORTED PROTEIN"/>
    <property type="match status" value="1"/>
</dbReference>
<dbReference type="RefSeq" id="WP_093311565.1">
    <property type="nucleotide sequence ID" value="NZ_FNYH01000012.1"/>
</dbReference>
<keyword evidence="2" id="KW-0282">Flagellum</keyword>
<keyword evidence="2" id="KW-0969">Cilium</keyword>
<gene>
    <name evidence="2" type="ORF">SAMN05421831_11242</name>
</gene>
<sequence length="242" mass="28113">MRRNRHQPPGVDEENPYWISFSDIMSGLLVVFVLACLVLIMELVQTRAAVSAAIENLQYAEQIRRTLLEEAAAELKARDIPVQISDNYSVLRIPNELLGFDAGEAGIQPRYYKTATEIGHVLNKVITKDERSRYLDTIFLEGHTDIRSFSGPKGNWGLSSYRAISLWEFWNQELAENERLDRLRNHMQQPLFSISGYAASRPIVSDQQNEDDYRRNRRIDIRFTVRRPELQAYQNVRRLLTE</sequence>
<accession>A0A1H6U345</accession>
<organism evidence="2 3">
    <name type="scientific">Allopseudospirillum japonicum</name>
    <dbReference type="NCBI Taxonomy" id="64971"/>
    <lineage>
        <taxon>Bacteria</taxon>
        <taxon>Pseudomonadati</taxon>
        <taxon>Pseudomonadota</taxon>
        <taxon>Gammaproteobacteria</taxon>
        <taxon>Oceanospirillales</taxon>
        <taxon>Oceanospirillaceae</taxon>
        <taxon>Allopseudospirillum</taxon>
    </lineage>
</organism>
<dbReference type="SUPFAM" id="SSF103088">
    <property type="entry name" value="OmpA-like"/>
    <property type="match status" value="1"/>
</dbReference>
<keyword evidence="1" id="KW-0812">Transmembrane</keyword>
<dbReference type="EMBL" id="FNYH01000012">
    <property type="protein sequence ID" value="SEI83987.1"/>
    <property type="molecule type" value="Genomic_DNA"/>
</dbReference>
<dbReference type="PANTHER" id="PTHR30329">
    <property type="entry name" value="STATOR ELEMENT OF FLAGELLAR MOTOR COMPLEX"/>
    <property type="match status" value="1"/>
</dbReference>